<feature type="transmembrane region" description="Helical" evidence="1">
    <location>
        <begin position="156"/>
        <end position="180"/>
    </location>
</feature>
<keyword evidence="1" id="KW-0812">Transmembrane</keyword>
<keyword evidence="1" id="KW-0472">Membrane</keyword>
<dbReference type="Proteomes" id="UP000215005">
    <property type="component" value="Chromosome"/>
</dbReference>
<dbReference type="PANTHER" id="PTHR37305">
    <property type="entry name" value="INTEGRAL MEMBRANE PROTEIN-RELATED"/>
    <property type="match status" value="1"/>
</dbReference>
<keyword evidence="3" id="KW-1185">Reference proteome</keyword>
<feature type="transmembrane region" description="Helical" evidence="1">
    <location>
        <begin position="69"/>
        <end position="91"/>
    </location>
</feature>
<dbReference type="PANTHER" id="PTHR37305:SF1">
    <property type="entry name" value="MEMBRANE PROTEIN"/>
    <property type="match status" value="1"/>
</dbReference>
<dbReference type="EMBL" id="CP022753">
    <property type="protein sequence ID" value="ASU86121.1"/>
    <property type="molecule type" value="Genomic_DNA"/>
</dbReference>
<dbReference type="GO" id="GO:0005886">
    <property type="term" value="C:plasma membrane"/>
    <property type="evidence" value="ECO:0007669"/>
    <property type="project" value="UniProtKB-SubCell"/>
</dbReference>
<feature type="transmembrane region" description="Helical" evidence="1">
    <location>
        <begin position="123"/>
        <end position="144"/>
    </location>
</feature>
<evidence type="ECO:0008006" key="4">
    <source>
        <dbReference type="Google" id="ProtNLM"/>
    </source>
</evidence>
<dbReference type="Pfam" id="PF12679">
    <property type="entry name" value="ABC2_membrane_2"/>
    <property type="match status" value="1"/>
</dbReference>
<feature type="transmembrane region" description="Helical" evidence="1">
    <location>
        <begin position="237"/>
        <end position="258"/>
    </location>
</feature>
<name>A0A223SD74_9ACTN</name>
<evidence type="ECO:0000313" key="3">
    <source>
        <dbReference type="Proteomes" id="UP000215005"/>
    </source>
</evidence>
<keyword evidence="1" id="KW-1133">Transmembrane helix</keyword>
<protein>
    <recommendedName>
        <fullName evidence="4">ABC transporter permease</fullName>
    </recommendedName>
</protein>
<feature type="transmembrane region" description="Helical" evidence="1">
    <location>
        <begin position="16"/>
        <end position="35"/>
    </location>
</feature>
<feature type="transmembrane region" description="Helical" evidence="1">
    <location>
        <begin position="187"/>
        <end position="209"/>
    </location>
</feature>
<dbReference type="GO" id="GO:0140359">
    <property type="term" value="F:ABC-type transporter activity"/>
    <property type="evidence" value="ECO:0007669"/>
    <property type="project" value="InterPro"/>
</dbReference>
<evidence type="ECO:0000313" key="2">
    <source>
        <dbReference type="EMBL" id="ASU86121.1"/>
    </source>
</evidence>
<dbReference type="AlphaFoldDB" id="A0A223SD74"/>
<organism evidence="2 3">
    <name type="scientific">Nocardiopsis gilva YIM 90087</name>
    <dbReference type="NCBI Taxonomy" id="1235441"/>
    <lineage>
        <taxon>Bacteria</taxon>
        <taxon>Bacillati</taxon>
        <taxon>Actinomycetota</taxon>
        <taxon>Actinomycetes</taxon>
        <taxon>Streptosporangiales</taxon>
        <taxon>Nocardiopsidaceae</taxon>
        <taxon>Nocardiopsis</taxon>
    </lineage>
</organism>
<evidence type="ECO:0000256" key="1">
    <source>
        <dbReference type="SAM" id="Phobius"/>
    </source>
</evidence>
<dbReference type="OrthoDB" id="3686802at2"/>
<dbReference type="KEGG" id="ngv:CDO52_08845"/>
<sequence length="264" mass="27939">MLRSVFGKFLQDTRRATIGWAIAVAAVTAMYSAFWPTMKDSADLMDAYAQSMPEVAEAMGWADMTTPEGYLNGTVYGLLVPILMVIAAVTFGTRAIAGDEEEGGLELVLAHPVSRVRLLVQRFAALVVVIAVIGLASLVTLLLLNPGLDLGISPYHLFAASAIVVLIALAYGAVALAIGAATGRRSFALGGAALLAVIGYLGNTFALQVEELEWLRFLSPFYYGFDPDPLVNGFDPAYTSVLVAIPVVLVALGLGVFARRDIAV</sequence>
<reference evidence="2 3" key="1">
    <citation type="submission" date="2017-08" db="EMBL/GenBank/DDBJ databases">
        <title>The complete genome sequence of Nocardiopsis gilva YIM 90087.</title>
        <authorList>
            <person name="Yin M."/>
            <person name="Tang S."/>
        </authorList>
    </citation>
    <scope>NUCLEOTIDE SEQUENCE [LARGE SCALE GENOMIC DNA]</scope>
    <source>
        <strain evidence="2 3">YIM 90087</strain>
    </source>
</reference>
<gene>
    <name evidence="2" type="ORF">CDO52_08845</name>
</gene>
<proteinExistence type="predicted"/>
<accession>A0A223SD74</accession>